<dbReference type="EMBL" id="JAXLQG010000010">
    <property type="protein sequence ID" value="KAK5535337.1"/>
    <property type="molecule type" value="Genomic_DNA"/>
</dbReference>
<sequence length="124" mass="13859">MLYRAVLPKLTRLNTTVSDIRRRAFDATSQIIRLLQTLSASRTSVLWWPVPHANLSIAGSYMIHMFASARDGEDGTQWHAQLDTFRQLLETQGAGFAVTRFASVRLDILAGNTTSSYIDASERS</sequence>
<dbReference type="AlphaFoldDB" id="A0AAV9Q606"/>
<evidence type="ECO:0000313" key="1">
    <source>
        <dbReference type="EMBL" id="KAK5535337.1"/>
    </source>
</evidence>
<protein>
    <submittedName>
        <fullName evidence="1">Uncharacterized protein</fullName>
    </submittedName>
</protein>
<keyword evidence="2" id="KW-1185">Reference proteome</keyword>
<evidence type="ECO:0000313" key="2">
    <source>
        <dbReference type="Proteomes" id="UP001345827"/>
    </source>
</evidence>
<proteinExistence type="predicted"/>
<reference evidence="1 2" key="1">
    <citation type="submission" date="2023-06" db="EMBL/GenBank/DDBJ databases">
        <title>Black Yeasts Isolated from many extreme environments.</title>
        <authorList>
            <person name="Coleine C."/>
            <person name="Stajich J.E."/>
            <person name="Selbmann L."/>
        </authorList>
    </citation>
    <scope>NUCLEOTIDE SEQUENCE [LARGE SCALE GENOMIC DNA]</scope>
    <source>
        <strain evidence="1 2">CCFEE 5887</strain>
    </source>
</reference>
<dbReference type="Proteomes" id="UP001345827">
    <property type="component" value="Unassembled WGS sequence"/>
</dbReference>
<comment type="caution">
    <text evidence="1">The sequence shown here is derived from an EMBL/GenBank/DDBJ whole genome shotgun (WGS) entry which is preliminary data.</text>
</comment>
<gene>
    <name evidence="1" type="ORF">LTR25_006345</name>
</gene>
<organism evidence="1 2">
    <name type="scientific">Vermiconidia calcicola</name>
    <dbReference type="NCBI Taxonomy" id="1690605"/>
    <lineage>
        <taxon>Eukaryota</taxon>
        <taxon>Fungi</taxon>
        <taxon>Dikarya</taxon>
        <taxon>Ascomycota</taxon>
        <taxon>Pezizomycotina</taxon>
        <taxon>Dothideomycetes</taxon>
        <taxon>Dothideomycetidae</taxon>
        <taxon>Mycosphaerellales</taxon>
        <taxon>Extremaceae</taxon>
        <taxon>Vermiconidia</taxon>
    </lineage>
</organism>
<accession>A0AAV9Q606</accession>
<name>A0AAV9Q606_9PEZI</name>